<proteinExistence type="predicted"/>
<feature type="domain" description="FAD dependent oxidoreductase" evidence="1">
    <location>
        <begin position="18"/>
        <end position="368"/>
    </location>
</feature>
<sequence length="372" mass="41765">MNLSYWEIKSWLSNIHFTIVGSGIVGLTCALQLKERFPKANILILEQGVLPQGASTKNAGFACFGSLSEVIEDLKIHTEDEVLGLIKKRVDGLNLLKQTLGEKALGYKNYGGYELFLQQDDLYESCLSQIHQVNQFLKPIFNVPVYSEKPNSFQFKNIKEHYIFNAFEGQIDTGLMMESLLKKAQCIGIKILNNCLVEGFEEQGQLVKIKTSFFEFSSSKLLIATNGFAEQLVHEDVKPARAQVLITKPIKNLRIKGTFHLDKGYYYFRNIDNRILFGGGRNLDFKGEETTEFGQTTQIQDSLERLLKTVILPHTPFEIEHRWSGIMGVGPQKKAIVKPLSDRVFCGVRLGGMGIAIGSLVGKELADLAHNN</sequence>
<reference evidence="2" key="2">
    <citation type="submission" date="2020-09" db="EMBL/GenBank/DDBJ databases">
        <authorList>
            <person name="Wu Z."/>
        </authorList>
    </citation>
    <scope>NUCLEOTIDE SEQUENCE</scope>
    <source>
        <strain evidence="2">SC17</strain>
    </source>
</reference>
<dbReference type="EMBL" id="JACVXC010000007">
    <property type="protein sequence ID" value="MBD0836767.1"/>
    <property type="molecule type" value="Genomic_DNA"/>
</dbReference>
<evidence type="ECO:0000313" key="3">
    <source>
        <dbReference type="Proteomes" id="UP000602057"/>
    </source>
</evidence>
<evidence type="ECO:0000313" key="2">
    <source>
        <dbReference type="EMBL" id="MBD0836767.1"/>
    </source>
</evidence>
<dbReference type="RefSeq" id="WP_188217261.1">
    <property type="nucleotide sequence ID" value="NZ_BAABGH010000017.1"/>
</dbReference>
<evidence type="ECO:0000259" key="1">
    <source>
        <dbReference type="Pfam" id="PF01266"/>
    </source>
</evidence>
<protein>
    <submittedName>
        <fullName evidence="2">FAD-binding oxidoreductase</fullName>
    </submittedName>
</protein>
<comment type="caution">
    <text evidence="2">The sequence shown here is derived from an EMBL/GenBank/DDBJ whole genome shotgun (WGS) entry which is preliminary data.</text>
</comment>
<dbReference type="Gene3D" id="3.30.9.10">
    <property type="entry name" value="D-Amino Acid Oxidase, subunit A, domain 2"/>
    <property type="match status" value="1"/>
</dbReference>
<gene>
    <name evidence="2" type="ORF">ICJ84_15125</name>
</gene>
<name>A0A8J6QAY3_9FLAO</name>
<dbReference type="AlphaFoldDB" id="A0A8J6QAY3"/>
<dbReference type="Gene3D" id="3.50.50.60">
    <property type="entry name" value="FAD/NAD(P)-binding domain"/>
    <property type="match status" value="1"/>
</dbReference>
<reference evidence="2" key="1">
    <citation type="journal article" date="2013" name="Int. J. Syst. Evol. Microbiol.">
        <title>Aestuariibaculum suncheonense gen. nov., sp. nov., a marine bacterium of the family Flavobacteriaceae isolated from a tidal flat and emended descriptions of the genera Gaetbulibacter and Tamlana.</title>
        <authorList>
            <person name="Jeong S.H."/>
            <person name="Park M.S."/>
            <person name="Jin H.M."/>
            <person name="Lee K."/>
            <person name="Park W."/>
            <person name="Jeon C.O."/>
        </authorList>
    </citation>
    <scope>NUCLEOTIDE SEQUENCE</scope>
    <source>
        <strain evidence="2">SC17</strain>
    </source>
</reference>
<organism evidence="2 3">
    <name type="scientific">Aestuariibaculum suncheonense</name>
    <dbReference type="NCBI Taxonomy" id="1028745"/>
    <lineage>
        <taxon>Bacteria</taxon>
        <taxon>Pseudomonadati</taxon>
        <taxon>Bacteroidota</taxon>
        <taxon>Flavobacteriia</taxon>
        <taxon>Flavobacteriales</taxon>
        <taxon>Flavobacteriaceae</taxon>
    </lineage>
</organism>
<keyword evidence="3" id="KW-1185">Reference proteome</keyword>
<dbReference type="GO" id="GO:0005737">
    <property type="term" value="C:cytoplasm"/>
    <property type="evidence" value="ECO:0007669"/>
    <property type="project" value="TreeGrafter"/>
</dbReference>
<dbReference type="PANTHER" id="PTHR13847:SF281">
    <property type="entry name" value="FAD DEPENDENT OXIDOREDUCTASE DOMAIN-CONTAINING PROTEIN"/>
    <property type="match status" value="1"/>
</dbReference>
<dbReference type="InterPro" id="IPR006076">
    <property type="entry name" value="FAD-dep_OxRdtase"/>
</dbReference>
<accession>A0A8J6QAY3</accession>
<dbReference type="Pfam" id="PF01266">
    <property type="entry name" value="DAO"/>
    <property type="match status" value="1"/>
</dbReference>
<dbReference type="PANTHER" id="PTHR13847">
    <property type="entry name" value="SARCOSINE DEHYDROGENASE-RELATED"/>
    <property type="match status" value="1"/>
</dbReference>
<dbReference type="InterPro" id="IPR036188">
    <property type="entry name" value="FAD/NAD-bd_sf"/>
</dbReference>
<dbReference type="Proteomes" id="UP000602057">
    <property type="component" value="Unassembled WGS sequence"/>
</dbReference>
<dbReference type="SUPFAM" id="SSF51905">
    <property type="entry name" value="FAD/NAD(P)-binding domain"/>
    <property type="match status" value="1"/>
</dbReference>